<feature type="compositionally biased region" description="Low complexity" evidence="1">
    <location>
        <begin position="27"/>
        <end position="42"/>
    </location>
</feature>
<evidence type="ECO:0000313" key="3">
    <source>
        <dbReference type="Proteomes" id="UP001620645"/>
    </source>
</evidence>
<feature type="region of interest" description="Disordered" evidence="1">
    <location>
        <begin position="231"/>
        <end position="268"/>
    </location>
</feature>
<name>A0ABD2JW11_HETSC</name>
<dbReference type="AlphaFoldDB" id="A0ABD2JW11"/>
<sequence length="540" mass="55930">MLESDTLAQNQSASVSPGWNDPPPLANPATTTATAHAGLTNGVANGGGRLHLQRQRRPVDPSVQSAENFVQLRGNTSSANLQPAQPQQQQQNHHFHHSRSFPQLAAAAVNNGSTPPPPPLAAPVPQRPPTASPLSHAGGATAIGVHPASAFTPVGASATPSPPMGVNSLAHHTQLFYTGGAGLGAVATNAATTPHLPSRQQIVMPSSAAANAQIMSHATTAAANNNYHNHHHQFASHAPPPVPVPPPTNLLANPGAPPPPAPQQNTTTTAQVLPPSEFNSLSTAHQHSLVAPPVGPPNLALPPPVEMAHHQQMAPPPTAALGFSAVTSSSIIGGASNGHQATAAAQMLFSPPNIVPIAADQQQLFIAGNNGFVGHHGHHNPSLAAMPTHGAGGSLDLNNYKVPVKAAGDVSLNGLQLAAFLTKATLLLQPGPTREGIQLRFNQFGEHVQAGQISEACLKKLNFVVDAIDRHVYDEAWQFFEQMVATFPSDCAIGGWAHGVRLLLQELRKLSTSSASSLSLSSHSVVPPPRSHSAGTRLTH</sequence>
<feature type="compositionally biased region" description="Low complexity" evidence="1">
    <location>
        <begin position="82"/>
        <end position="91"/>
    </location>
</feature>
<dbReference type="Gene3D" id="1.20.940.10">
    <property type="entry name" value="Functional domain of the splicing factor Prp18"/>
    <property type="match status" value="1"/>
</dbReference>
<keyword evidence="3" id="KW-1185">Reference proteome</keyword>
<feature type="compositionally biased region" description="Pro residues" evidence="1">
    <location>
        <begin position="114"/>
        <end position="131"/>
    </location>
</feature>
<dbReference type="Proteomes" id="UP001620645">
    <property type="component" value="Unassembled WGS sequence"/>
</dbReference>
<comment type="caution">
    <text evidence="2">The sequence shown here is derived from an EMBL/GenBank/DDBJ whole genome shotgun (WGS) entry which is preliminary data.</text>
</comment>
<reference evidence="2 3" key="1">
    <citation type="submission" date="2024-10" db="EMBL/GenBank/DDBJ databases">
        <authorList>
            <person name="Kim D."/>
        </authorList>
    </citation>
    <scope>NUCLEOTIDE SEQUENCE [LARGE SCALE GENOMIC DNA]</scope>
    <source>
        <strain evidence="2">Taebaek</strain>
    </source>
</reference>
<accession>A0ABD2JW11</accession>
<evidence type="ECO:0000256" key="1">
    <source>
        <dbReference type="SAM" id="MobiDB-lite"/>
    </source>
</evidence>
<dbReference type="EMBL" id="JBICCN010000086">
    <property type="protein sequence ID" value="KAL3094797.1"/>
    <property type="molecule type" value="Genomic_DNA"/>
</dbReference>
<protein>
    <submittedName>
        <fullName evidence="2">Uncharacterized protein</fullName>
    </submittedName>
</protein>
<proteinExistence type="predicted"/>
<gene>
    <name evidence="2" type="ORF">niasHS_006092</name>
</gene>
<feature type="compositionally biased region" description="Polar residues" evidence="1">
    <location>
        <begin position="1"/>
        <end position="17"/>
    </location>
</feature>
<feature type="region of interest" description="Disordered" evidence="1">
    <location>
        <begin position="77"/>
        <end position="141"/>
    </location>
</feature>
<feature type="region of interest" description="Disordered" evidence="1">
    <location>
        <begin position="519"/>
        <end position="540"/>
    </location>
</feature>
<organism evidence="2 3">
    <name type="scientific">Heterodera schachtii</name>
    <name type="common">Sugarbeet cyst nematode worm</name>
    <name type="synonym">Tylenchus schachtii</name>
    <dbReference type="NCBI Taxonomy" id="97005"/>
    <lineage>
        <taxon>Eukaryota</taxon>
        <taxon>Metazoa</taxon>
        <taxon>Ecdysozoa</taxon>
        <taxon>Nematoda</taxon>
        <taxon>Chromadorea</taxon>
        <taxon>Rhabditida</taxon>
        <taxon>Tylenchina</taxon>
        <taxon>Tylenchomorpha</taxon>
        <taxon>Tylenchoidea</taxon>
        <taxon>Heteroderidae</taxon>
        <taxon>Heteroderinae</taxon>
        <taxon>Heterodera</taxon>
    </lineage>
</organism>
<feature type="compositionally biased region" description="Pro residues" evidence="1">
    <location>
        <begin position="238"/>
        <end position="248"/>
    </location>
</feature>
<evidence type="ECO:0000313" key="2">
    <source>
        <dbReference type="EMBL" id="KAL3094797.1"/>
    </source>
</evidence>
<feature type="region of interest" description="Disordered" evidence="1">
    <location>
        <begin position="1"/>
        <end position="64"/>
    </location>
</feature>